<proteinExistence type="predicted"/>
<keyword evidence="1" id="KW-0175">Coiled coil</keyword>
<gene>
    <name evidence="2" type="ORF">NCTC13533_01430</name>
</gene>
<dbReference type="Proteomes" id="UP000255224">
    <property type="component" value="Unassembled WGS sequence"/>
</dbReference>
<feature type="coiled-coil region" evidence="1">
    <location>
        <begin position="15"/>
        <end position="118"/>
    </location>
</feature>
<sequence length="141" mass="16111">MERKYGETGTNIRIKGALEATLKELENQGKSLIEEVTRKNEAYQSLNKNYLDTQRQRNGIFDGKPAEEAEAMLRKAIDEAQQQFDQFKEVQQQLNINMTRADTQRDELLSLLAKLETESKAAGSKKYRTGFVILMKKATGH</sequence>
<evidence type="ECO:0000313" key="2">
    <source>
        <dbReference type="EMBL" id="STC94206.1"/>
    </source>
</evidence>
<name>A0A376DRD8_CHRCU</name>
<evidence type="ECO:0000313" key="3">
    <source>
        <dbReference type="Proteomes" id="UP000255224"/>
    </source>
</evidence>
<organism evidence="2 3">
    <name type="scientific">Chryseobacterium carnipullorum</name>
    <dbReference type="NCBI Taxonomy" id="1124835"/>
    <lineage>
        <taxon>Bacteria</taxon>
        <taxon>Pseudomonadati</taxon>
        <taxon>Bacteroidota</taxon>
        <taxon>Flavobacteriia</taxon>
        <taxon>Flavobacteriales</taxon>
        <taxon>Weeksellaceae</taxon>
        <taxon>Chryseobacterium group</taxon>
        <taxon>Chryseobacterium</taxon>
    </lineage>
</organism>
<dbReference type="EMBL" id="UFVQ01000003">
    <property type="protein sequence ID" value="STC94206.1"/>
    <property type="molecule type" value="Genomic_DNA"/>
</dbReference>
<protein>
    <submittedName>
        <fullName evidence="2">Uncharacterized protein</fullName>
    </submittedName>
</protein>
<evidence type="ECO:0000256" key="1">
    <source>
        <dbReference type="SAM" id="Coils"/>
    </source>
</evidence>
<reference evidence="2 3" key="1">
    <citation type="submission" date="2018-06" db="EMBL/GenBank/DDBJ databases">
        <authorList>
            <consortium name="Pathogen Informatics"/>
            <person name="Doyle S."/>
        </authorList>
    </citation>
    <scope>NUCLEOTIDE SEQUENCE [LARGE SCALE GENOMIC DNA]</scope>
    <source>
        <strain evidence="2 3">NCTC13533</strain>
    </source>
</reference>
<dbReference type="AlphaFoldDB" id="A0A376DRD8"/>
<accession>A0A376DRD8</accession>
<dbReference type="RefSeq" id="WP_128124770.1">
    <property type="nucleotide sequence ID" value="NZ_UFVQ01000003.1"/>
</dbReference>